<proteinExistence type="predicted"/>
<dbReference type="CDD" id="cd01392">
    <property type="entry name" value="HTH_LacI"/>
    <property type="match status" value="1"/>
</dbReference>
<reference evidence="5 6" key="1">
    <citation type="submission" date="2017-09" db="EMBL/GenBank/DDBJ databases">
        <title>Biodiversity and function of Thalassospira species in the particle-attached aromatic-hydrocarbon-degrading consortia from the surface seawater of the China South Sea.</title>
        <authorList>
            <person name="Dong C."/>
            <person name="Lai Q."/>
            <person name="Shao Z."/>
        </authorList>
    </citation>
    <scope>NUCLEOTIDE SEQUENCE [LARGE SCALE GENOMIC DNA]</scope>
    <source>
        <strain evidence="5 6">139Z-12</strain>
    </source>
</reference>
<feature type="domain" description="HTH lacI-type" evidence="4">
    <location>
        <begin position="1"/>
        <end position="53"/>
    </location>
</feature>
<dbReference type="GO" id="GO:0003700">
    <property type="term" value="F:DNA-binding transcription factor activity"/>
    <property type="evidence" value="ECO:0007669"/>
    <property type="project" value="TreeGrafter"/>
</dbReference>
<organism evidence="5 6">
    <name type="scientific">Thalassospira lohafexi</name>
    <dbReference type="NCBI Taxonomy" id="744227"/>
    <lineage>
        <taxon>Bacteria</taxon>
        <taxon>Pseudomonadati</taxon>
        <taxon>Pseudomonadota</taxon>
        <taxon>Alphaproteobacteria</taxon>
        <taxon>Rhodospirillales</taxon>
        <taxon>Thalassospiraceae</taxon>
        <taxon>Thalassospira</taxon>
    </lineage>
</organism>
<keyword evidence="3" id="KW-0804">Transcription</keyword>
<keyword evidence="2" id="KW-0238">DNA-binding</keyword>
<dbReference type="Pfam" id="PF13377">
    <property type="entry name" value="Peripla_BP_3"/>
    <property type="match status" value="1"/>
</dbReference>
<dbReference type="SMART" id="SM00354">
    <property type="entry name" value="HTH_LACI"/>
    <property type="match status" value="1"/>
</dbReference>
<dbReference type="Proteomes" id="UP000233332">
    <property type="component" value="Unassembled WGS sequence"/>
</dbReference>
<dbReference type="PANTHER" id="PTHR30146:SF33">
    <property type="entry name" value="TRANSCRIPTIONAL REGULATOR"/>
    <property type="match status" value="1"/>
</dbReference>
<dbReference type="CDD" id="cd01575">
    <property type="entry name" value="PBP1_GntR"/>
    <property type="match status" value="1"/>
</dbReference>
<dbReference type="InterPro" id="IPR046335">
    <property type="entry name" value="LacI/GalR-like_sensor"/>
</dbReference>
<gene>
    <name evidence="5" type="ORF">COO92_17020</name>
</gene>
<dbReference type="InterPro" id="IPR028082">
    <property type="entry name" value="Peripla_BP_I"/>
</dbReference>
<dbReference type="EMBL" id="NXGX01000007">
    <property type="protein sequence ID" value="PKR57226.1"/>
    <property type="molecule type" value="Genomic_DNA"/>
</dbReference>
<dbReference type="InterPro" id="IPR010982">
    <property type="entry name" value="Lambda_DNA-bd_dom_sf"/>
</dbReference>
<dbReference type="SUPFAM" id="SSF53822">
    <property type="entry name" value="Periplasmic binding protein-like I"/>
    <property type="match status" value="1"/>
</dbReference>
<dbReference type="Pfam" id="PF00356">
    <property type="entry name" value="LacI"/>
    <property type="match status" value="1"/>
</dbReference>
<dbReference type="GO" id="GO:0000976">
    <property type="term" value="F:transcription cis-regulatory region binding"/>
    <property type="evidence" value="ECO:0007669"/>
    <property type="project" value="TreeGrafter"/>
</dbReference>
<dbReference type="Gene3D" id="1.10.260.40">
    <property type="entry name" value="lambda repressor-like DNA-binding domains"/>
    <property type="match status" value="1"/>
</dbReference>
<evidence type="ECO:0000313" key="5">
    <source>
        <dbReference type="EMBL" id="PKR57226.1"/>
    </source>
</evidence>
<keyword evidence="1" id="KW-0805">Transcription regulation</keyword>
<comment type="caution">
    <text evidence="5">The sequence shown here is derived from an EMBL/GenBank/DDBJ whole genome shotgun (WGS) entry which is preliminary data.</text>
</comment>
<evidence type="ECO:0000256" key="3">
    <source>
        <dbReference type="ARBA" id="ARBA00023163"/>
    </source>
</evidence>
<dbReference type="SUPFAM" id="SSF47413">
    <property type="entry name" value="lambda repressor-like DNA-binding domains"/>
    <property type="match status" value="1"/>
</dbReference>
<name>A0A2N3L389_9PROT</name>
<dbReference type="PANTHER" id="PTHR30146">
    <property type="entry name" value="LACI-RELATED TRANSCRIPTIONAL REPRESSOR"/>
    <property type="match status" value="1"/>
</dbReference>
<sequence>METVGRIAGVSQVTVSRALNDPKKVSAATLKRIQDAIELTGYVPNMVAGALASRRSQLIAALVPSITNVIYSDLMQNFIDVIRGSGYHVLMAETGFSQDEEQAVLSTMLSRRPDGILLTGIHHSPGCKRMLLGAGIPVVEVWDMTENPLDVCIGFSHIKAGEEVAKYAVSCGYEHALIISAGDERALRRKNSFAAQFDQLTGNAPTEVLYETGATIERGRNGLTTGIELGFKNGIVMCSSDLLAHGVLIEAQSRGLRVPEDIAAIGFGNQNFAPFTLPALSTVEVNRTHLGKQAAEALVARINNQPLSKNSIDIGFEIIARAST</sequence>
<evidence type="ECO:0000256" key="1">
    <source>
        <dbReference type="ARBA" id="ARBA00023015"/>
    </source>
</evidence>
<keyword evidence="6" id="KW-1185">Reference proteome</keyword>
<dbReference type="Gene3D" id="3.40.50.2300">
    <property type="match status" value="2"/>
</dbReference>
<dbReference type="PROSITE" id="PS50932">
    <property type="entry name" value="HTH_LACI_2"/>
    <property type="match status" value="1"/>
</dbReference>
<evidence type="ECO:0000259" key="4">
    <source>
        <dbReference type="PROSITE" id="PS50932"/>
    </source>
</evidence>
<accession>A0A2N3L389</accession>
<evidence type="ECO:0000313" key="6">
    <source>
        <dbReference type="Proteomes" id="UP000233332"/>
    </source>
</evidence>
<dbReference type="AlphaFoldDB" id="A0A2N3L389"/>
<evidence type="ECO:0000256" key="2">
    <source>
        <dbReference type="ARBA" id="ARBA00023125"/>
    </source>
</evidence>
<protein>
    <submittedName>
        <fullName evidence="5">LacI family transcriptional regulator</fullName>
    </submittedName>
</protein>
<dbReference type="InterPro" id="IPR000843">
    <property type="entry name" value="HTH_LacI"/>
</dbReference>